<organism evidence="2 3">
    <name type="scientific">Gimesia maris</name>
    <dbReference type="NCBI Taxonomy" id="122"/>
    <lineage>
        <taxon>Bacteria</taxon>
        <taxon>Pseudomonadati</taxon>
        <taxon>Planctomycetota</taxon>
        <taxon>Planctomycetia</taxon>
        <taxon>Planctomycetales</taxon>
        <taxon>Planctomycetaceae</taxon>
        <taxon>Gimesia</taxon>
    </lineage>
</organism>
<feature type="domain" description="AB hydrolase-1" evidence="1">
    <location>
        <begin position="23"/>
        <end position="84"/>
    </location>
</feature>
<dbReference type="EMBL" id="DQAY01000104">
    <property type="protein sequence ID" value="HCO24639.1"/>
    <property type="molecule type" value="Genomic_DNA"/>
</dbReference>
<dbReference type="SUPFAM" id="SSF53474">
    <property type="entry name" value="alpha/beta-Hydrolases"/>
    <property type="match status" value="1"/>
</dbReference>
<name>A0A3D3R7A0_9PLAN</name>
<evidence type="ECO:0000313" key="3">
    <source>
        <dbReference type="Proteomes" id="UP000263642"/>
    </source>
</evidence>
<dbReference type="PANTHER" id="PTHR43798">
    <property type="entry name" value="MONOACYLGLYCEROL LIPASE"/>
    <property type="match status" value="1"/>
</dbReference>
<accession>A0A3D3R7A0</accession>
<comment type="caution">
    <text evidence="2">The sequence shown here is derived from an EMBL/GenBank/DDBJ whole genome shotgun (WGS) entry which is preliminary data.</text>
</comment>
<dbReference type="GO" id="GO:0016020">
    <property type="term" value="C:membrane"/>
    <property type="evidence" value="ECO:0007669"/>
    <property type="project" value="TreeGrafter"/>
</dbReference>
<gene>
    <name evidence="2" type="ORF">DIT97_17015</name>
</gene>
<dbReference type="AlphaFoldDB" id="A0A3D3R7A0"/>
<sequence>LVQPIQKMLKGFSPASYEHQVQAMIDDYATEDLLPQITCPTLVVHAREDNTFPSAELEFIADQIPAAQFTIIEECGHMSPMERPQAITALMRLWFKK</sequence>
<dbReference type="InterPro" id="IPR000073">
    <property type="entry name" value="AB_hydrolase_1"/>
</dbReference>
<dbReference type="InterPro" id="IPR029058">
    <property type="entry name" value="AB_hydrolase_fold"/>
</dbReference>
<dbReference type="InterPro" id="IPR050266">
    <property type="entry name" value="AB_hydrolase_sf"/>
</dbReference>
<reference evidence="2 3" key="1">
    <citation type="journal article" date="2018" name="Nat. Biotechnol.">
        <title>A standardized bacterial taxonomy based on genome phylogeny substantially revises the tree of life.</title>
        <authorList>
            <person name="Parks D.H."/>
            <person name="Chuvochina M."/>
            <person name="Waite D.W."/>
            <person name="Rinke C."/>
            <person name="Skarshewski A."/>
            <person name="Chaumeil P.A."/>
            <person name="Hugenholtz P."/>
        </authorList>
    </citation>
    <scope>NUCLEOTIDE SEQUENCE [LARGE SCALE GENOMIC DNA]</scope>
    <source>
        <strain evidence="2">UBA9375</strain>
    </source>
</reference>
<feature type="non-terminal residue" evidence="2">
    <location>
        <position position="1"/>
    </location>
</feature>
<keyword evidence="2" id="KW-0378">Hydrolase</keyword>
<dbReference type="Pfam" id="PF00561">
    <property type="entry name" value="Abhydrolase_1"/>
    <property type="match status" value="1"/>
</dbReference>
<dbReference type="Proteomes" id="UP000263642">
    <property type="component" value="Unassembled WGS sequence"/>
</dbReference>
<dbReference type="GO" id="GO:0016787">
    <property type="term" value="F:hydrolase activity"/>
    <property type="evidence" value="ECO:0007669"/>
    <property type="project" value="UniProtKB-KW"/>
</dbReference>
<dbReference type="PANTHER" id="PTHR43798:SF33">
    <property type="entry name" value="HYDROLASE, PUTATIVE (AFU_ORTHOLOGUE AFUA_2G14860)-RELATED"/>
    <property type="match status" value="1"/>
</dbReference>
<dbReference type="Gene3D" id="3.40.50.1820">
    <property type="entry name" value="alpha/beta hydrolase"/>
    <property type="match status" value="1"/>
</dbReference>
<evidence type="ECO:0000313" key="2">
    <source>
        <dbReference type="EMBL" id="HCO24639.1"/>
    </source>
</evidence>
<protein>
    <submittedName>
        <fullName evidence="2">Alpha/beta hydrolase</fullName>
    </submittedName>
</protein>
<proteinExistence type="predicted"/>
<evidence type="ECO:0000259" key="1">
    <source>
        <dbReference type="Pfam" id="PF00561"/>
    </source>
</evidence>